<evidence type="ECO:0000313" key="2">
    <source>
        <dbReference type="EMBL" id="KAK3804253.1"/>
    </source>
</evidence>
<organism evidence="2 3">
    <name type="scientific">Elysia crispata</name>
    <name type="common">lettuce slug</name>
    <dbReference type="NCBI Taxonomy" id="231223"/>
    <lineage>
        <taxon>Eukaryota</taxon>
        <taxon>Metazoa</taxon>
        <taxon>Spiralia</taxon>
        <taxon>Lophotrochozoa</taxon>
        <taxon>Mollusca</taxon>
        <taxon>Gastropoda</taxon>
        <taxon>Heterobranchia</taxon>
        <taxon>Euthyneura</taxon>
        <taxon>Panpulmonata</taxon>
        <taxon>Sacoglossa</taxon>
        <taxon>Placobranchoidea</taxon>
        <taxon>Plakobranchidae</taxon>
        <taxon>Elysia</taxon>
    </lineage>
</organism>
<keyword evidence="3" id="KW-1185">Reference proteome</keyword>
<sequence length="118" mass="12999">MKASPRQQEKTTLGPLKTHKKAARPMCNVMAPRRKPGRLDGGDPCLISLSCEQLVRIWVVPDPSIVYINSESCTASFTVRAVGLLQSTSEVHFTILISSNMNVITSNSLDLIVFRLES</sequence>
<reference evidence="2" key="1">
    <citation type="journal article" date="2023" name="G3 (Bethesda)">
        <title>A reference genome for the long-term kleptoplast-retaining sea slug Elysia crispata morphotype clarki.</title>
        <authorList>
            <person name="Eastman K.E."/>
            <person name="Pendleton A.L."/>
            <person name="Shaikh M.A."/>
            <person name="Suttiyut T."/>
            <person name="Ogas R."/>
            <person name="Tomko P."/>
            <person name="Gavelis G."/>
            <person name="Widhalm J.R."/>
            <person name="Wisecaver J.H."/>
        </authorList>
    </citation>
    <scope>NUCLEOTIDE SEQUENCE</scope>
    <source>
        <strain evidence="2">ECLA1</strain>
    </source>
</reference>
<gene>
    <name evidence="2" type="ORF">RRG08_040760</name>
</gene>
<evidence type="ECO:0000313" key="3">
    <source>
        <dbReference type="Proteomes" id="UP001283361"/>
    </source>
</evidence>
<dbReference type="EMBL" id="JAWDGP010000029">
    <property type="protein sequence ID" value="KAK3804253.1"/>
    <property type="molecule type" value="Genomic_DNA"/>
</dbReference>
<comment type="caution">
    <text evidence="2">The sequence shown here is derived from an EMBL/GenBank/DDBJ whole genome shotgun (WGS) entry which is preliminary data.</text>
</comment>
<proteinExistence type="predicted"/>
<dbReference type="AlphaFoldDB" id="A0AAE1EGJ0"/>
<name>A0AAE1EGJ0_9GAST</name>
<accession>A0AAE1EGJ0</accession>
<dbReference type="Proteomes" id="UP001283361">
    <property type="component" value="Unassembled WGS sequence"/>
</dbReference>
<evidence type="ECO:0000256" key="1">
    <source>
        <dbReference type="SAM" id="MobiDB-lite"/>
    </source>
</evidence>
<protein>
    <submittedName>
        <fullName evidence="2">Uncharacterized protein</fullName>
    </submittedName>
</protein>
<feature type="region of interest" description="Disordered" evidence="1">
    <location>
        <begin position="1"/>
        <end position="24"/>
    </location>
</feature>